<evidence type="ECO:0000313" key="20">
    <source>
        <dbReference type="Proteomes" id="UP000239899"/>
    </source>
</evidence>
<keyword evidence="5" id="KW-0158">Chromosome</keyword>
<dbReference type="CDD" id="cd02568">
    <property type="entry name" value="PseudoU_synth_PUS1_PUS2"/>
    <property type="match status" value="1"/>
</dbReference>
<evidence type="ECO:0000256" key="3">
    <source>
        <dbReference type="ARBA" id="ARBA00009375"/>
    </source>
</evidence>
<keyword evidence="9 16" id="KW-0802">TPR repeat</keyword>
<evidence type="ECO:0000256" key="15">
    <source>
        <dbReference type="PIRSR" id="PIRSR641708-2"/>
    </source>
</evidence>
<dbReference type="SUPFAM" id="SSF52058">
    <property type="entry name" value="L domain-like"/>
    <property type="match status" value="1"/>
</dbReference>
<dbReference type="InterPro" id="IPR020097">
    <property type="entry name" value="PsdUridine_synth_TruA_a/b_dom"/>
</dbReference>
<evidence type="ECO:0000256" key="12">
    <source>
        <dbReference type="ARBA" id="ARBA00023235"/>
    </source>
</evidence>
<dbReference type="GO" id="GO:0031119">
    <property type="term" value="P:tRNA pseudouridine synthesis"/>
    <property type="evidence" value="ECO:0007669"/>
    <property type="project" value="InterPro"/>
</dbReference>
<dbReference type="InterPro" id="IPR020103">
    <property type="entry name" value="PsdUridine_synth_cat_dom_sf"/>
</dbReference>
<dbReference type="GO" id="GO:0006281">
    <property type="term" value="P:DNA repair"/>
    <property type="evidence" value="ECO:0007669"/>
    <property type="project" value="UniProtKB-KW"/>
</dbReference>
<keyword evidence="11" id="KW-0234">DNA repair</keyword>
<feature type="domain" description="Pseudouridine synthase I TruA alpha/beta" evidence="18">
    <location>
        <begin position="890"/>
        <end position="984"/>
    </location>
</feature>
<feature type="repeat" description="TPR" evidence="16">
    <location>
        <begin position="280"/>
        <end position="313"/>
    </location>
</feature>
<evidence type="ECO:0000256" key="11">
    <source>
        <dbReference type="ARBA" id="ARBA00023204"/>
    </source>
</evidence>
<organism evidence="19 20">
    <name type="scientific">Chlorella sorokiniana</name>
    <name type="common">Freshwater green alga</name>
    <dbReference type="NCBI Taxonomy" id="3076"/>
    <lineage>
        <taxon>Eukaryota</taxon>
        <taxon>Viridiplantae</taxon>
        <taxon>Chlorophyta</taxon>
        <taxon>core chlorophytes</taxon>
        <taxon>Trebouxiophyceae</taxon>
        <taxon>Chlorellales</taxon>
        <taxon>Chlorellaceae</taxon>
        <taxon>Chlorella clade</taxon>
        <taxon>Chlorella</taxon>
    </lineage>
</organism>
<comment type="subcellular location">
    <subcellularLocation>
        <location evidence="1">Chromosome</location>
    </subcellularLocation>
    <subcellularLocation>
        <location evidence="2">Cytoplasm</location>
        <location evidence="2">Cytoskeleton</location>
        <location evidence="2">Cilium axoneme</location>
    </subcellularLocation>
</comment>
<dbReference type="GO" id="GO:0005634">
    <property type="term" value="C:nucleus"/>
    <property type="evidence" value="ECO:0007669"/>
    <property type="project" value="TreeGrafter"/>
</dbReference>
<evidence type="ECO:0000256" key="4">
    <source>
        <dbReference type="ARBA" id="ARBA00010999"/>
    </source>
</evidence>
<evidence type="ECO:0000256" key="6">
    <source>
        <dbReference type="ARBA" id="ARBA00022694"/>
    </source>
</evidence>
<comment type="similarity">
    <text evidence="3">Belongs to the tRNA pseudouridine synthase TruA family.</text>
</comment>
<name>A0A2P6TFJ8_CHLSO</name>
<dbReference type="InterPro" id="IPR020095">
    <property type="entry name" value="PsdUridine_synth_TruA_C"/>
</dbReference>
<dbReference type="PROSITE" id="PS50005">
    <property type="entry name" value="TPR"/>
    <property type="match status" value="1"/>
</dbReference>
<evidence type="ECO:0000256" key="5">
    <source>
        <dbReference type="ARBA" id="ARBA00022454"/>
    </source>
</evidence>
<keyword evidence="12" id="KW-0413">Isomerase</keyword>
<comment type="caution">
    <text evidence="19">The sequence shown here is derived from an EMBL/GenBank/DDBJ whole genome shotgun (WGS) entry which is preliminary data.</text>
</comment>
<keyword evidence="10" id="KW-0156">Chromatin regulator</keyword>
<dbReference type="GO" id="GO:0009982">
    <property type="term" value="F:pseudouridine synthase activity"/>
    <property type="evidence" value="ECO:0007669"/>
    <property type="project" value="InterPro"/>
</dbReference>
<evidence type="ECO:0000256" key="14">
    <source>
        <dbReference type="PIRSR" id="PIRSR641708-1"/>
    </source>
</evidence>
<dbReference type="Proteomes" id="UP000239899">
    <property type="component" value="Unassembled WGS sequence"/>
</dbReference>
<feature type="active site" description="Nucleophile" evidence="14">
    <location>
        <position position="665"/>
    </location>
</feature>
<dbReference type="STRING" id="3076.A0A2P6TFJ8"/>
<comment type="catalytic activity">
    <reaction evidence="13">
        <text>a uridine in tRNA = a pseudouridine in tRNA</text>
        <dbReference type="Rhea" id="RHEA:54572"/>
        <dbReference type="Rhea" id="RHEA-COMP:13339"/>
        <dbReference type="Rhea" id="RHEA-COMP:13934"/>
        <dbReference type="ChEBI" id="CHEBI:65314"/>
        <dbReference type="ChEBI" id="CHEBI:65315"/>
    </reaction>
</comment>
<evidence type="ECO:0000256" key="2">
    <source>
        <dbReference type="ARBA" id="ARBA00004430"/>
    </source>
</evidence>
<evidence type="ECO:0000256" key="16">
    <source>
        <dbReference type="PROSITE-ProRule" id="PRU00339"/>
    </source>
</evidence>
<dbReference type="GO" id="GO:0005694">
    <property type="term" value="C:chromosome"/>
    <property type="evidence" value="ECO:0007669"/>
    <property type="project" value="UniProtKB-SubCell"/>
</dbReference>
<evidence type="ECO:0000256" key="13">
    <source>
        <dbReference type="ARBA" id="ARBA00036943"/>
    </source>
</evidence>
<evidence type="ECO:0000256" key="9">
    <source>
        <dbReference type="ARBA" id="ARBA00022803"/>
    </source>
</evidence>
<dbReference type="InterPro" id="IPR001611">
    <property type="entry name" value="Leu-rich_rpt"/>
</dbReference>
<dbReference type="InterPro" id="IPR020094">
    <property type="entry name" value="TruA/RsuA/RluB/E/F_N"/>
</dbReference>
<dbReference type="OrthoDB" id="10256309at2759"/>
<dbReference type="EMBL" id="LHPG02000018">
    <property type="protein sequence ID" value="PRW32888.1"/>
    <property type="molecule type" value="Genomic_DNA"/>
</dbReference>
<dbReference type="Gene3D" id="3.30.70.660">
    <property type="entry name" value="Pseudouridine synthase I, catalytic domain, C-terminal subdomain"/>
    <property type="match status" value="2"/>
</dbReference>
<evidence type="ECO:0000256" key="10">
    <source>
        <dbReference type="ARBA" id="ARBA00022853"/>
    </source>
</evidence>
<feature type="compositionally biased region" description="Acidic residues" evidence="17">
    <location>
        <begin position="800"/>
        <end position="813"/>
    </location>
</feature>
<feature type="compositionally biased region" description="Gly residues" evidence="17">
    <location>
        <begin position="863"/>
        <end position="872"/>
    </location>
</feature>
<dbReference type="InterPro" id="IPR013105">
    <property type="entry name" value="TPR_2"/>
</dbReference>
<feature type="region of interest" description="Disordered" evidence="17">
    <location>
        <begin position="774"/>
        <end position="872"/>
    </location>
</feature>
<reference evidence="19 20" key="1">
    <citation type="journal article" date="2018" name="Plant J.">
        <title>Genome sequences of Chlorella sorokiniana UTEX 1602 and Micractinium conductrix SAG 241.80: implications to maltose excretion by a green alga.</title>
        <authorList>
            <person name="Arriola M.B."/>
            <person name="Velmurugan N."/>
            <person name="Zhang Y."/>
            <person name="Plunkett M.H."/>
            <person name="Hondzo H."/>
            <person name="Barney B.M."/>
        </authorList>
    </citation>
    <scope>NUCLEOTIDE SEQUENCE [LARGE SCALE GENOMIC DNA]</scope>
    <source>
        <strain evidence="20">UTEX 1602</strain>
    </source>
</reference>
<dbReference type="GO" id="GO:1990481">
    <property type="term" value="P:mRNA pseudouridine synthesis"/>
    <property type="evidence" value="ECO:0007669"/>
    <property type="project" value="TreeGrafter"/>
</dbReference>
<evidence type="ECO:0000256" key="1">
    <source>
        <dbReference type="ARBA" id="ARBA00004286"/>
    </source>
</evidence>
<dbReference type="SUPFAM" id="SSF48452">
    <property type="entry name" value="TPR-like"/>
    <property type="match status" value="1"/>
</dbReference>
<dbReference type="PROSITE" id="PS51450">
    <property type="entry name" value="LRR"/>
    <property type="match status" value="1"/>
</dbReference>
<dbReference type="Gene3D" id="3.30.70.580">
    <property type="entry name" value="Pseudouridine synthase I, catalytic domain, N-terminal subdomain"/>
    <property type="match status" value="1"/>
</dbReference>
<dbReference type="Pfam" id="PF07719">
    <property type="entry name" value="TPR_2"/>
    <property type="match status" value="1"/>
</dbReference>
<keyword evidence="6" id="KW-0819">tRNA processing</keyword>
<evidence type="ECO:0000256" key="8">
    <source>
        <dbReference type="ARBA" id="ARBA00022763"/>
    </source>
</evidence>
<feature type="region of interest" description="Disordered" evidence="17">
    <location>
        <begin position="319"/>
        <end position="346"/>
    </location>
</feature>
<dbReference type="GO" id="GO:0005930">
    <property type="term" value="C:axoneme"/>
    <property type="evidence" value="ECO:0007669"/>
    <property type="project" value="UniProtKB-SubCell"/>
</dbReference>
<dbReference type="Gene3D" id="3.80.10.10">
    <property type="entry name" value="Ribonuclease Inhibitor"/>
    <property type="match status" value="1"/>
</dbReference>
<dbReference type="AlphaFoldDB" id="A0A2P6TFJ8"/>
<gene>
    <name evidence="19" type="ORF">C2E21_8136</name>
</gene>
<keyword evidence="20" id="KW-1185">Reference proteome</keyword>
<accession>A0A2P6TFJ8</accession>
<dbReference type="GO" id="GO:0006325">
    <property type="term" value="P:chromatin organization"/>
    <property type="evidence" value="ECO:0007669"/>
    <property type="project" value="UniProtKB-KW"/>
</dbReference>
<keyword evidence="7" id="KW-0677">Repeat</keyword>
<dbReference type="InterPro" id="IPR011990">
    <property type="entry name" value="TPR-like_helical_dom_sf"/>
</dbReference>
<dbReference type="InterPro" id="IPR041708">
    <property type="entry name" value="PUS1/PUS2-like"/>
</dbReference>
<dbReference type="InterPro" id="IPR032675">
    <property type="entry name" value="LRR_dom_sf"/>
</dbReference>
<dbReference type="SMART" id="SM00028">
    <property type="entry name" value="TPR"/>
    <property type="match status" value="3"/>
</dbReference>
<protein>
    <submittedName>
        <fullName evidence="19">tRNA pseudouridine synthase</fullName>
    </submittedName>
</protein>
<feature type="binding site" evidence="15">
    <location>
        <position position="730"/>
    </location>
    <ligand>
        <name>substrate</name>
    </ligand>
</feature>
<evidence type="ECO:0000313" key="19">
    <source>
        <dbReference type="EMBL" id="PRW32888.1"/>
    </source>
</evidence>
<evidence type="ECO:0000256" key="17">
    <source>
        <dbReference type="SAM" id="MobiDB-lite"/>
    </source>
</evidence>
<dbReference type="FunFam" id="3.30.70.580:FF:000002">
    <property type="entry name" value="tRNA pseudouridine synthase"/>
    <property type="match status" value="1"/>
</dbReference>
<dbReference type="InterPro" id="IPR001406">
    <property type="entry name" value="PsdUridine_synth_TruA"/>
</dbReference>
<evidence type="ECO:0000256" key="7">
    <source>
        <dbReference type="ARBA" id="ARBA00022737"/>
    </source>
</evidence>
<feature type="compositionally biased region" description="Low complexity" evidence="17">
    <location>
        <begin position="814"/>
        <end position="862"/>
    </location>
</feature>
<comment type="similarity">
    <text evidence="4">Belongs to the Tonsoku family.</text>
</comment>
<dbReference type="SUPFAM" id="SSF55120">
    <property type="entry name" value="Pseudouridine synthase"/>
    <property type="match status" value="2"/>
</dbReference>
<evidence type="ECO:0000259" key="18">
    <source>
        <dbReference type="Pfam" id="PF01416"/>
    </source>
</evidence>
<dbReference type="PANTHER" id="PTHR11142:SF9">
    <property type="entry name" value="TRNA PSEUDOURIDINE SYNTHASE-RELATED"/>
    <property type="match status" value="1"/>
</dbReference>
<sequence length="1080" mass="116433">MGGCNLRRVSLWRYLAGSLERPPSLNFEAPYGGPLPTLGLSFSSLALQLTPLLSALQPASAAALGFQRLELQGRLPTPAAVAACTQLRQLRELSMDNADFYSGHEEAVAALLQQATGLSALTYSCRNNVPACLTGYRGLTSLTLSGGRLDVPAGDYLTDLRHLDLHHNLLFRLPSTISMATGLTQLRLDDNVTLMLLPSDAPVLLALPQLQWLSCKRLRNSLFREGKFPEAAAKYAEALEQDPEDAALYSNRSAARLKAGQAADALADAQAAIMLRPDWDKAHFRLGCALEQLGQLDQALEAFEAGLDINSSSRELSDRVRQLKKRMRQEQQAAGGLGGPGAPAAAAGRGGSAGGLAGVMSGGATGWAAGLSEAKRYEWLVDCYRMRVDDEYAWQGEARGLYGAQAGGCKEDVVEDFLIFCKLAVANGVVPQQHWDWGKFLRIAADLLPYAFEKSDASDKWGGENIFAAAMGGRSLRATAEVVFGSGLSSHCGPSEAEQDLIYRIQDQLHELLAGQGEGPAMFADVGGQAVWRKLLKRAALFSISTTSVSWKAYKSLHGSSCKLQARPLAAAAVAVGKDVPPAATTATTPAEDEAAPKRAGKRKVALYVGYEGTEYRGLQMQTATAPLETIEDALEEAIFKAGGILASNRGQPSKVSWSRSSRTDKSVHSLATVVAMKMEVEPESFDTDPEGQALAAAINASLPPEVRVFSIQRVSKSWNARSECIRRCYNYYLPASILGLKLDGSEADAARLELLRTAWERFQGTHPFHNYTKRRLYREPAAASDGRRKGRRDRRGEDQESESGSEADESEVEGNAAAAAAAVHVDSSSQSSQAEGSAAADGSSVSAEASSSGSSGQATDGAPGGQQQGEGGEVLRRHQVQLQWKYERDNSDPVTRRHFRYIEWCRADIEPKALVPGGEPCVRLSLQGGSFMLHQIRHMVGTAVAVARGHLPLELLDASMATPARMNLPLAPPSTLMLMAALFSPFKRSYTGEVAAAAQWTGDTLQLREAGQAAQQAFLQEVMLPALNGLLAGEEWQYWATDLDRLWVDEAQLEELLSAYRAQQERKAAAIAECELKQR</sequence>
<dbReference type="InterPro" id="IPR019734">
    <property type="entry name" value="TPR_rpt"/>
</dbReference>
<dbReference type="Gene3D" id="1.25.40.10">
    <property type="entry name" value="Tetratricopeptide repeat domain"/>
    <property type="match status" value="1"/>
</dbReference>
<dbReference type="Pfam" id="PF01416">
    <property type="entry name" value="PseudoU_synth_1"/>
    <property type="match status" value="1"/>
</dbReference>
<dbReference type="GO" id="GO:0003723">
    <property type="term" value="F:RNA binding"/>
    <property type="evidence" value="ECO:0007669"/>
    <property type="project" value="InterPro"/>
</dbReference>
<proteinExistence type="inferred from homology"/>
<keyword evidence="8" id="KW-0227">DNA damage</keyword>
<dbReference type="PANTHER" id="PTHR11142">
    <property type="entry name" value="PSEUDOURIDYLATE SYNTHASE"/>
    <property type="match status" value="1"/>
</dbReference>